<name>A0A840EIM4_9BACT</name>
<dbReference type="RefSeq" id="WP_183496972.1">
    <property type="nucleotide sequence ID" value="NZ_JACIFF010000009.1"/>
</dbReference>
<dbReference type="InterPro" id="IPR013517">
    <property type="entry name" value="FG-GAP"/>
</dbReference>
<dbReference type="InterPro" id="IPR011519">
    <property type="entry name" value="UnbV_ASPIC"/>
</dbReference>
<accession>A0A840EIM4</accession>
<dbReference type="InterPro" id="IPR027039">
    <property type="entry name" value="Crtac1"/>
</dbReference>
<dbReference type="Gene3D" id="2.130.10.130">
    <property type="entry name" value="Integrin alpha, N-terminal"/>
    <property type="match status" value="2"/>
</dbReference>
<proteinExistence type="predicted"/>
<gene>
    <name evidence="3" type="ORF">GGR28_003381</name>
</gene>
<keyword evidence="4" id="KW-1185">Reference proteome</keyword>
<sequence length="1185" mass="129477">MSHLPRPDLFPPLVLLFGLGVAMMCWGSCGSRDSSPPLFQLLDATHTGINFQNTVIADDSMNLLSFEYLYNGGGVGVGDFNRDGRPDLFFTGNVTGSNLYLNEGDLRFTDVTIESGISTAGTWCTGVTVVDINNDGFDDIYVSVGGPARRSIYPNLLYVNRGDATFREAAAEYGLANPGESNHAVFFDYDRDGDLDMYLLNGGGFERSAVTIKPILTDGSARNTDVLYENIYSDSLGHPVFTDVSRRAGISFEGFGLGVGIIDANHDRWPDVYVSNDYLSRDLLYLNNQDRTFSEAADRYFAHTSFFSMGNCVGDVDNDGNFDLITLDMLPEDHFRRMTMFGPNQHARFRRAVDYGYGHQYMRNMLQLGEPTGRFREVGQLAGIDRTDWSWAPLLADFDNDGLQDLYITNGYGKNITDLDFVKFRQDAVDPFSSPEDVQKLLLRSLEQLPAIVLPNYAYRNTGHATFDNATAAWGLNQPSISNGAVYVDLDLDGDLEIVTNNLNAAAFVYRNTLREQASENGHYVQVELNGPPANAAGLGARVIVYAGATQQHRYQQPASGYQSTGSTRLHLGLGRDSIIDSLRVVWPDERENVLYSIPADRLVTVDYATASPPRVRADRPPTLLQSLPPLAFAHREVIAPSDFSNQPLLQHGLTTQGPGVTVGDVNGDGLDDLFLGGAYGSPAGLLLQTPEGSFEERSLPTEDYEDLGALFLDVDADGDLDLYVTSGGTERYADHPNYQDRIYRNDGKGNFTLAEGQLPTLLTSTATVTGGDFDRDGRTDLFVGGRVVPGQYPTAPRSYLLRNTGAGFEDVTARVCPALQFPGMVTSALWTDYNNDHLPDLVVVGEFMRIRVFRNDGARLTEVTDQFGLSQSSGMWNSLTAGDFDHDGDTDYVVGNIGRNTPFDASPDYPLQLHYADFDRNGTTDPIFSHFEEGKYYPTAPFDLLAEQLPRIKKDILYYHEYARATTGDILALLDTTGMQTLTCAVQSSVLLENLGGEKFAIHPLPLGAQAGPVLGVIAEDLDEDGDLDLLLVGNDREREVICGSLDAPTGTVLENTGGLNFRVVPSSVTGLHTTGNNRAAVRLSRGKRGDMIVLTNNQAAPECYTIGTSPAVVLEAFRPGEISATLQFADGRARKVEHSHGGGYLSQTSGTIRIPVGARSVTFYDAAGRAVRTIDLSPHQLSR</sequence>
<reference evidence="3 4" key="1">
    <citation type="submission" date="2020-08" db="EMBL/GenBank/DDBJ databases">
        <title>Genomic Encyclopedia of Type Strains, Phase IV (KMG-IV): sequencing the most valuable type-strain genomes for metagenomic binning, comparative biology and taxonomic classification.</title>
        <authorList>
            <person name="Goeker M."/>
        </authorList>
    </citation>
    <scope>NUCLEOTIDE SEQUENCE [LARGE SCALE GENOMIC DNA]</scope>
    <source>
        <strain evidence="3 4">DSM 105137</strain>
    </source>
</reference>
<keyword evidence="1" id="KW-0732">Signal</keyword>
<dbReference type="InterPro" id="IPR028994">
    <property type="entry name" value="Integrin_alpha_N"/>
</dbReference>
<dbReference type="Proteomes" id="UP000576209">
    <property type="component" value="Unassembled WGS sequence"/>
</dbReference>
<protein>
    <recommendedName>
        <fullName evidence="2">ASPIC/UnbV domain-containing protein</fullName>
    </recommendedName>
</protein>
<dbReference type="PANTHER" id="PTHR16026">
    <property type="entry name" value="CARTILAGE ACIDIC PROTEIN 1"/>
    <property type="match status" value="1"/>
</dbReference>
<dbReference type="AlphaFoldDB" id="A0A840EIM4"/>
<dbReference type="SUPFAM" id="SSF69318">
    <property type="entry name" value="Integrin alpha N-terminal domain"/>
    <property type="match status" value="3"/>
</dbReference>
<dbReference type="EMBL" id="JACIFF010000009">
    <property type="protein sequence ID" value="MBB4080746.1"/>
    <property type="molecule type" value="Genomic_DNA"/>
</dbReference>
<comment type="caution">
    <text evidence="3">The sequence shown here is derived from an EMBL/GenBank/DDBJ whole genome shotgun (WGS) entry which is preliminary data.</text>
</comment>
<feature type="domain" description="ASPIC/UnbV" evidence="2">
    <location>
        <begin position="538"/>
        <end position="605"/>
    </location>
</feature>
<organism evidence="3 4">
    <name type="scientific">Neolewinella aquimaris</name>
    <dbReference type="NCBI Taxonomy" id="1835722"/>
    <lineage>
        <taxon>Bacteria</taxon>
        <taxon>Pseudomonadati</taxon>
        <taxon>Bacteroidota</taxon>
        <taxon>Saprospiria</taxon>
        <taxon>Saprospirales</taxon>
        <taxon>Lewinellaceae</taxon>
        <taxon>Neolewinella</taxon>
    </lineage>
</organism>
<dbReference type="Pfam" id="PF13517">
    <property type="entry name" value="FG-GAP_3"/>
    <property type="match status" value="4"/>
</dbReference>
<evidence type="ECO:0000313" key="4">
    <source>
        <dbReference type="Proteomes" id="UP000576209"/>
    </source>
</evidence>
<dbReference type="PANTHER" id="PTHR16026:SF0">
    <property type="entry name" value="CARTILAGE ACIDIC PROTEIN 1"/>
    <property type="match status" value="1"/>
</dbReference>
<evidence type="ECO:0000313" key="3">
    <source>
        <dbReference type="EMBL" id="MBB4080746.1"/>
    </source>
</evidence>
<evidence type="ECO:0000259" key="2">
    <source>
        <dbReference type="Pfam" id="PF07593"/>
    </source>
</evidence>
<evidence type="ECO:0000256" key="1">
    <source>
        <dbReference type="ARBA" id="ARBA00022729"/>
    </source>
</evidence>
<dbReference type="Pfam" id="PF07593">
    <property type="entry name" value="UnbV_ASPIC"/>
    <property type="match status" value="1"/>
</dbReference>